<dbReference type="AlphaFoldDB" id="S2JFW8"/>
<organism evidence="5 6">
    <name type="scientific">Mucor circinelloides f. circinelloides (strain 1006PhL)</name>
    <name type="common">Mucormycosis agent</name>
    <name type="synonym">Calyptromyces circinelloides</name>
    <dbReference type="NCBI Taxonomy" id="1220926"/>
    <lineage>
        <taxon>Eukaryota</taxon>
        <taxon>Fungi</taxon>
        <taxon>Fungi incertae sedis</taxon>
        <taxon>Mucoromycota</taxon>
        <taxon>Mucoromycotina</taxon>
        <taxon>Mucoromycetes</taxon>
        <taxon>Mucorales</taxon>
        <taxon>Mucorineae</taxon>
        <taxon>Mucoraceae</taxon>
        <taxon>Mucor</taxon>
    </lineage>
</organism>
<dbReference type="OrthoDB" id="2255145at2759"/>
<keyword evidence="4" id="KW-0732">Signal</keyword>
<reference evidence="6" key="1">
    <citation type="submission" date="2013-05" db="EMBL/GenBank/DDBJ databases">
        <title>The Genome sequence of Mucor circinelloides f. circinelloides 1006PhL.</title>
        <authorList>
            <consortium name="The Broad Institute Genomics Platform"/>
            <person name="Cuomo C."/>
            <person name="Earl A."/>
            <person name="Findley K."/>
            <person name="Lee S.C."/>
            <person name="Walker B."/>
            <person name="Young S."/>
            <person name="Zeng Q."/>
            <person name="Gargeya S."/>
            <person name="Fitzgerald M."/>
            <person name="Haas B."/>
            <person name="Abouelleil A."/>
            <person name="Allen A.W."/>
            <person name="Alvarado L."/>
            <person name="Arachchi H.M."/>
            <person name="Berlin A.M."/>
            <person name="Chapman S.B."/>
            <person name="Gainer-Dewar J."/>
            <person name="Goldberg J."/>
            <person name="Griggs A."/>
            <person name="Gujja S."/>
            <person name="Hansen M."/>
            <person name="Howarth C."/>
            <person name="Imamovic A."/>
            <person name="Ireland A."/>
            <person name="Larimer J."/>
            <person name="McCowan C."/>
            <person name="Murphy C."/>
            <person name="Pearson M."/>
            <person name="Poon T.W."/>
            <person name="Priest M."/>
            <person name="Roberts A."/>
            <person name="Saif S."/>
            <person name="Shea T."/>
            <person name="Sisk P."/>
            <person name="Sykes S."/>
            <person name="Wortman J."/>
            <person name="Nusbaum C."/>
            <person name="Birren B."/>
        </authorList>
    </citation>
    <scope>NUCLEOTIDE SEQUENCE [LARGE SCALE GENOMIC DNA]</scope>
    <source>
        <strain evidence="6">1006PhL</strain>
    </source>
</reference>
<evidence type="ECO:0000256" key="4">
    <source>
        <dbReference type="SAM" id="SignalP"/>
    </source>
</evidence>
<keyword evidence="3" id="KW-1133">Transmembrane helix</keyword>
<feature type="transmembrane region" description="Helical" evidence="3">
    <location>
        <begin position="415"/>
        <end position="438"/>
    </location>
</feature>
<keyword evidence="3" id="KW-0812">Transmembrane</keyword>
<dbReference type="SUPFAM" id="SSF117281">
    <property type="entry name" value="Kelch motif"/>
    <property type="match status" value="1"/>
</dbReference>
<accession>S2JFW8</accession>
<dbReference type="VEuPathDB" id="FungiDB:HMPREF1544_04429"/>
<evidence type="ECO:0008006" key="7">
    <source>
        <dbReference type="Google" id="ProtNLM"/>
    </source>
</evidence>
<feature type="signal peptide" evidence="4">
    <location>
        <begin position="1"/>
        <end position="20"/>
    </location>
</feature>
<dbReference type="STRING" id="1220926.S2JFW8"/>
<keyword evidence="3" id="KW-0472">Membrane</keyword>
<protein>
    <recommendedName>
        <fullName evidence="7">Galactose oxidase</fullName>
    </recommendedName>
</protein>
<name>S2JFW8_MUCC1</name>
<evidence type="ECO:0000256" key="2">
    <source>
        <dbReference type="ARBA" id="ARBA00022737"/>
    </source>
</evidence>
<dbReference type="InterPro" id="IPR015915">
    <property type="entry name" value="Kelch-typ_b-propeller"/>
</dbReference>
<dbReference type="InParanoid" id="S2JFW8"/>
<dbReference type="OMA" id="GFEQNIN"/>
<sequence length="522" mass="57557">MNPKILLLLLSAIARSPVYGQPTVARFDASCGLVDKDIYCFGGVPAVGDNTLADNTTMMIDLTICNGNTAAEIKDRWFTETPNTNGVDTQPRSFSQNIALPDGHRFLLSGGFNGRSGSLADQTIVYDVLTKKWSKYANFEDGSFGNRQIYYASTVQVPDLGIGFYGGFEQNINPSWTMGTGQNLTKANFNKGVSRVVGYPKMTFLNLNASTFPWSIPSQSGAPTVYSAHQTSIYDSTSKNVYFFGGEYYDLDDPQQEHPTAIRHSFSSSLVYNVETGSWGNQTWGGANPSSRKYHTTTLLPSKRDILLYGGESKEGAVADVCYVLNLDTKQWVQQTMEGLLATEYIRTRHSAVLVDTSNTLFILFGKNSASVAVNDMLMLNVTDPRNISRYETYYDSMRWSLVGPQSEASSRTPLIVGVSVGGVIAVALLVGFAIYFWRKRRAGTKSNDMQRIQYAKGPVEAAGGRLERNRMPGQRPDNYSPMVARPSYLRDDEATLIGSDEAPATRIVMALKPSNNRYHHG</sequence>
<dbReference type="Pfam" id="PF24681">
    <property type="entry name" value="Kelch_KLHDC2_KLHL20_DRC7"/>
    <property type="match status" value="1"/>
</dbReference>
<keyword evidence="1" id="KW-0880">Kelch repeat</keyword>
<proteinExistence type="predicted"/>
<dbReference type="PANTHER" id="PTHR46093:SF18">
    <property type="entry name" value="FIBRONECTIN TYPE-III DOMAIN-CONTAINING PROTEIN"/>
    <property type="match status" value="1"/>
</dbReference>
<dbReference type="Proteomes" id="UP000014254">
    <property type="component" value="Unassembled WGS sequence"/>
</dbReference>
<evidence type="ECO:0000313" key="6">
    <source>
        <dbReference type="Proteomes" id="UP000014254"/>
    </source>
</evidence>
<dbReference type="Gene3D" id="2.120.10.80">
    <property type="entry name" value="Kelch-type beta propeller"/>
    <property type="match status" value="2"/>
</dbReference>
<gene>
    <name evidence="5" type="ORF">HMPREF1544_04429</name>
</gene>
<dbReference type="PANTHER" id="PTHR46093">
    <property type="entry name" value="ACYL-COA-BINDING DOMAIN-CONTAINING PROTEIN 5"/>
    <property type="match status" value="1"/>
</dbReference>
<keyword evidence="2" id="KW-0677">Repeat</keyword>
<keyword evidence="6" id="KW-1185">Reference proteome</keyword>
<evidence type="ECO:0000313" key="5">
    <source>
        <dbReference type="EMBL" id="EPB88789.1"/>
    </source>
</evidence>
<dbReference type="EMBL" id="KE123945">
    <property type="protein sequence ID" value="EPB88789.1"/>
    <property type="molecule type" value="Genomic_DNA"/>
</dbReference>
<evidence type="ECO:0000256" key="3">
    <source>
        <dbReference type="SAM" id="Phobius"/>
    </source>
</evidence>
<dbReference type="CDD" id="cd12087">
    <property type="entry name" value="TM_EGFR-like"/>
    <property type="match status" value="1"/>
</dbReference>
<evidence type="ECO:0000256" key="1">
    <source>
        <dbReference type="ARBA" id="ARBA00022441"/>
    </source>
</evidence>
<feature type="chain" id="PRO_5004497130" description="Galactose oxidase" evidence="4">
    <location>
        <begin position="21"/>
        <end position="522"/>
    </location>
</feature>